<keyword evidence="11" id="KW-0597">Phosphoprotein</keyword>
<evidence type="ECO:0000256" key="13">
    <source>
        <dbReference type="ARBA" id="ARBA00022741"/>
    </source>
</evidence>
<evidence type="ECO:0000256" key="1">
    <source>
        <dbReference type="ARBA" id="ARBA00001946"/>
    </source>
</evidence>
<evidence type="ECO:0000256" key="16">
    <source>
        <dbReference type="ARBA" id="ARBA00022927"/>
    </source>
</evidence>
<evidence type="ECO:0000256" key="7">
    <source>
        <dbReference type="ARBA" id="ARBA00006270"/>
    </source>
</evidence>
<keyword evidence="23" id="KW-0968">Cytoplasmic vesicle</keyword>
<reference evidence="28 29" key="1">
    <citation type="submission" date="2024-01" db="EMBL/GenBank/DDBJ databases">
        <title>The genome of the rayed Mediterranean limpet Patella caerulea (Linnaeus, 1758).</title>
        <authorList>
            <person name="Anh-Thu Weber A."/>
            <person name="Halstead-Nussloch G."/>
        </authorList>
    </citation>
    <scope>NUCLEOTIDE SEQUENCE [LARGE SCALE GENOMIC DNA]</scope>
    <source>
        <strain evidence="28">AATW-2023a</strain>
        <tissue evidence="28">Whole specimen</tissue>
    </source>
</reference>
<dbReference type="FunFam" id="3.40.50.300:FF:000799">
    <property type="entry name" value="ras-related protein Rab-24 isoform X1"/>
    <property type="match status" value="1"/>
</dbReference>
<dbReference type="NCBIfam" id="TIGR00231">
    <property type="entry name" value="small_GTP"/>
    <property type="match status" value="1"/>
</dbReference>
<dbReference type="InterPro" id="IPR001806">
    <property type="entry name" value="Small_GTPase"/>
</dbReference>
<keyword evidence="17" id="KW-0072">Autophagy</keyword>
<gene>
    <name evidence="28" type="ORF">SNE40_017636</name>
</gene>
<dbReference type="Proteomes" id="UP001347796">
    <property type="component" value="Unassembled WGS sequence"/>
</dbReference>
<evidence type="ECO:0000256" key="11">
    <source>
        <dbReference type="ARBA" id="ARBA00022553"/>
    </source>
</evidence>
<protein>
    <recommendedName>
        <fullName evidence="25">Ras-related protein Rab-24</fullName>
        <ecNumber evidence="8">3.6.5.2</ecNumber>
    </recommendedName>
</protein>
<keyword evidence="13" id="KW-0547">Nucleotide-binding</keyword>
<dbReference type="AlphaFoldDB" id="A0AAN8JIH9"/>
<evidence type="ECO:0000256" key="22">
    <source>
        <dbReference type="ARBA" id="ARBA00023289"/>
    </source>
</evidence>
<accession>A0AAN8JIH9</accession>
<keyword evidence="21" id="KW-0449">Lipoprotein</keyword>
<dbReference type="GO" id="GO:0046872">
    <property type="term" value="F:metal ion binding"/>
    <property type="evidence" value="ECO:0007669"/>
    <property type="project" value="UniProtKB-KW"/>
</dbReference>
<evidence type="ECO:0000256" key="23">
    <source>
        <dbReference type="ARBA" id="ARBA00023329"/>
    </source>
</evidence>
<evidence type="ECO:0000256" key="10">
    <source>
        <dbReference type="ARBA" id="ARBA00022490"/>
    </source>
</evidence>
<dbReference type="PROSITE" id="PS51421">
    <property type="entry name" value="RAS"/>
    <property type="match status" value="1"/>
</dbReference>
<keyword evidence="20" id="KW-0206">Cytoskeleton</keyword>
<dbReference type="GO" id="GO:0015031">
    <property type="term" value="P:protein transport"/>
    <property type="evidence" value="ECO:0007669"/>
    <property type="project" value="UniProtKB-KW"/>
</dbReference>
<keyword evidence="9" id="KW-0813">Transport</keyword>
<proteinExistence type="inferred from homology"/>
<evidence type="ECO:0000256" key="21">
    <source>
        <dbReference type="ARBA" id="ARBA00023288"/>
    </source>
</evidence>
<dbReference type="GO" id="GO:0005829">
    <property type="term" value="C:cytosol"/>
    <property type="evidence" value="ECO:0007669"/>
    <property type="project" value="UniProtKB-SubCell"/>
</dbReference>
<keyword evidence="12" id="KW-0479">Metal-binding</keyword>
<keyword evidence="15" id="KW-0460">Magnesium</keyword>
<evidence type="ECO:0000313" key="29">
    <source>
        <dbReference type="Proteomes" id="UP001347796"/>
    </source>
</evidence>
<dbReference type="InterPro" id="IPR027417">
    <property type="entry name" value="P-loop_NTPase"/>
</dbReference>
<evidence type="ECO:0000256" key="24">
    <source>
        <dbReference type="ARBA" id="ARBA00047660"/>
    </source>
</evidence>
<evidence type="ECO:0000256" key="8">
    <source>
        <dbReference type="ARBA" id="ARBA00011984"/>
    </source>
</evidence>
<dbReference type="EC" id="3.6.5.2" evidence="8"/>
<evidence type="ECO:0000256" key="12">
    <source>
        <dbReference type="ARBA" id="ARBA00022723"/>
    </source>
</evidence>
<dbReference type="Gene3D" id="3.40.50.300">
    <property type="entry name" value="P-loop containing nucleotide triphosphate hydrolases"/>
    <property type="match status" value="1"/>
</dbReference>
<comment type="subcellular location">
    <subcellularLocation>
        <location evidence="2">Cytoplasm</location>
        <location evidence="2">Cytoskeleton</location>
        <location evidence="2">Spindle</location>
    </subcellularLocation>
    <subcellularLocation>
        <location evidence="3">Cytoplasm</location>
        <location evidence="3">Cytosol</location>
    </subcellularLocation>
    <subcellularLocation>
        <location evidence="4">Cytoplasm</location>
        <location evidence="4">Perinuclear region</location>
    </subcellularLocation>
    <subcellularLocation>
        <location evidence="6">Cytoplasmic vesicle</location>
        <location evidence="6">Autophagosome membrane</location>
    </subcellularLocation>
    <subcellularLocation>
        <location evidence="5">Membrane</location>
        <topology evidence="5">Lipid-anchor</topology>
    </subcellularLocation>
</comment>
<evidence type="ECO:0000256" key="20">
    <source>
        <dbReference type="ARBA" id="ARBA00023212"/>
    </source>
</evidence>
<evidence type="ECO:0000313" key="28">
    <source>
        <dbReference type="EMBL" id="KAK6174338.1"/>
    </source>
</evidence>
<keyword evidence="19" id="KW-0472">Membrane</keyword>
<dbReference type="GO" id="GO:0000421">
    <property type="term" value="C:autophagosome membrane"/>
    <property type="evidence" value="ECO:0007669"/>
    <property type="project" value="UniProtKB-SubCell"/>
</dbReference>
<evidence type="ECO:0000256" key="25">
    <source>
        <dbReference type="ARBA" id="ARBA00067822"/>
    </source>
</evidence>
<dbReference type="SMART" id="SM00174">
    <property type="entry name" value="RHO"/>
    <property type="match status" value="1"/>
</dbReference>
<evidence type="ECO:0000256" key="19">
    <source>
        <dbReference type="ARBA" id="ARBA00023136"/>
    </source>
</evidence>
<dbReference type="GO" id="GO:0048471">
    <property type="term" value="C:perinuclear region of cytoplasm"/>
    <property type="evidence" value="ECO:0007669"/>
    <property type="project" value="UniProtKB-SubCell"/>
</dbReference>
<dbReference type="GO" id="GO:0031410">
    <property type="term" value="C:cytoplasmic vesicle"/>
    <property type="evidence" value="ECO:0007669"/>
    <property type="project" value="UniProtKB-KW"/>
</dbReference>
<comment type="caution">
    <text evidence="28">The sequence shown here is derived from an EMBL/GenBank/DDBJ whole genome shotgun (WGS) entry which is preliminary data.</text>
</comment>
<organism evidence="28 29">
    <name type="scientific">Patella caerulea</name>
    <name type="common">Rayed Mediterranean limpet</name>
    <dbReference type="NCBI Taxonomy" id="87958"/>
    <lineage>
        <taxon>Eukaryota</taxon>
        <taxon>Metazoa</taxon>
        <taxon>Spiralia</taxon>
        <taxon>Lophotrochozoa</taxon>
        <taxon>Mollusca</taxon>
        <taxon>Gastropoda</taxon>
        <taxon>Patellogastropoda</taxon>
        <taxon>Patelloidea</taxon>
        <taxon>Patellidae</taxon>
        <taxon>Patella</taxon>
    </lineage>
</organism>
<keyword evidence="16" id="KW-0653">Protein transport</keyword>
<dbReference type="PANTHER" id="PTHR47978">
    <property type="match status" value="1"/>
</dbReference>
<dbReference type="Pfam" id="PF00071">
    <property type="entry name" value="Ras"/>
    <property type="match status" value="1"/>
</dbReference>
<keyword evidence="22" id="KW-0636">Prenylation</keyword>
<evidence type="ECO:0000256" key="14">
    <source>
        <dbReference type="ARBA" id="ARBA00022801"/>
    </source>
</evidence>
<dbReference type="PRINTS" id="PR00449">
    <property type="entry name" value="RASTRNSFRMNG"/>
</dbReference>
<dbReference type="SMART" id="SM00173">
    <property type="entry name" value="RAS"/>
    <property type="match status" value="1"/>
</dbReference>
<evidence type="ECO:0000256" key="17">
    <source>
        <dbReference type="ARBA" id="ARBA00023006"/>
    </source>
</evidence>
<keyword evidence="18" id="KW-0342">GTP-binding</keyword>
<evidence type="ECO:0000256" key="18">
    <source>
        <dbReference type="ARBA" id="ARBA00023134"/>
    </source>
</evidence>
<keyword evidence="10" id="KW-0963">Cytoplasm</keyword>
<evidence type="ECO:0000256" key="27">
    <source>
        <dbReference type="ARBA" id="ARBA00093500"/>
    </source>
</evidence>
<dbReference type="EMBL" id="JAZGQO010000011">
    <property type="protein sequence ID" value="KAK6174338.1"/>
    <property type="molecule type" value="Genomic_DNA"/>
</dbReference>
<dbReference type="GO" id="GO:0005819">
    <property type="term" value="C:spindle"/>
    <property type="evidence" value="ECO:0007669"/>
    <property type="project" value="UniProtKB-SubCell"/>
</dbReference>
<dbReference type="SMART" id="SM00175">
    <property type="entry name" value="RAB"/>
    <property type="match status" value="1"/>
</dbReference>
<name>A0AAN8JIH9_PATCE</name>
<evidence type="ECO:0000256" key="26">
    <source>
        <dbReference type="ARBA" id="ARBA00093319"/>
    </source>
</evidence>
<dbReference type="GO" id="GO:0003925">
    <property type="term" value="F:G protein activity"/>
    <property type="evidence" value="ECO:0007669"/>
    <property type="project" value="UniProtKB-EC"/>
</dbReference>
<keyword evidence="29" id="KW-1185">Reference proteome</keyword>
<evidence type="ECO:0000256" key="2">
    <source>
        <dbReference type="ARBA" id="ARBA00004186"/>
    </source>
</evidence>
<evidence type="ECO:0000256" key="6">
    <source>
        <dbReference type="ARBA" id="ARBA00004652"/>
    </source>
</evidence>
<dbReference type="PROSITE" id="PS51420">
    <property type="entry name" value="RHO"/>
    <property type="match status" value="1"/>
</dbReference>
<dbReference type="SMART" id="SM00176">
    <property type="entry name" value="RAN"/>
    <property type="match status" value="1"/>
</dbReference>
<comment type="function">
    <text evidence="26">The small GTPases Rab are key regulators of intracellular membrane trafficking, from the formation of transport vesicles to their fusion with membranes. Rabs cycle between an inactive GDP-bound form and an active GTP-bound form that is able to recruit to membranes different sets of downstream effectors directly responsible for vesicle formation, movement, tethering and fusion. RAB24 is an atypical RAB protein that presents low GTPase activity and thereby exists predominantly in the GTP-bound active state. RAB24 is required for the clearance of late autophagic vacuoles under basal conditions. It is not needed for starvation-induced autophagy. Involved in the modulation of meiotic apparatus assembly and meiotic progression during oocyte maturation, possibly through regulation of kinetochore-microtubule interaction.</text>
</comment>
<comment type="subunit">
    <text evidence="27">Interacts with ZFYVE20. Does not interact with the GDP dissociation inhibitors ARHGDIA and ARHGDIB.</text>
</comment>
<evidence type="ECO:0000256" key="9">
    <source>
        <dbReference type="ARBA" id="ARBA00022448"/>
    </source>
</evidence>
<keyword evidence="14" id="KW-0378">Hydrolase</keyword>
<dbReference type="PROSITE" id="PS51419">
    <property type="entry name" value="RAB"/>
    <property type="match status" value="1"/>
</dbReference>
<comment type="similarity">
    <text evidence="7">Belongs to the small GTPase superfamily. Rab family.</text>
</comment>
<dbReference type="GO" id="GO:0005525">
    <property type="term" value="F:GTP binding"/>
    <property type="evidence" value="ECO:0007669"/>
    <property type="project" value="UniProtKB-KW"/>
</dbReference>
<comment type="catalytic activity">
    <reaction evidence="24">
        <text>GTP + H2O = GDP + phosphate + H(+)</text>
        <dbReference type="Rhea" id="RHEA:19669"/>
        <dbReference type="ChEBI" id="CHEBI:15377"/>
        <dbReference type="ChEBI" id="CHEBI:15378"/>
        <dbReference type="ChEBI" id="CHEBI:37565"/>
        <dbReference type="ChEBI" id="CHEBI:43474"/>
        <dbReference type="ChEBI" id="CHEBI:58189"/>
        <dbReference type="EC" id="3.6.5.2"/>
    </reaction>
    <physiologicalReaction direction="left-to-right" evidence="24">
        <dbReference type="Rhea" id="RHEA:19670"/>
    </physiologicalReaction>
</comment>
<evidence type="ECO:0000256" key="3">
    <source>
        <dbReference type="ARBA" id="ARBA00004514"/>
    </source>
</evidence>
<dbReference type="SUPFAM" id="SSF52540">
    <property type="entry name" value="P-loop containing nucleoside triphosphate hydrolases"/>
    <property type="match status" value="1"/>
</dbReference>
<evidence type="ECO:0000256" key="4">
    <source>
        <dbReference type="ARBA" id="ARBA00004556"/>
    </source>
</evidence>
<comment type="cofactor">
    <cofactor evidence="1">
        <name>Mg(2+)</name>
        <dbReference type="ChEBI" id="CHEBI:18420"/>
    </cofactor>
</comment>
<sequence length="204" mass="23145">MSGNKVDIKVVLLGKSYAGKTCLVERYLHERFNGETVPYQNTIGAAFGAKKVDVNGKKIVLGIWDTAGSERYESMSRIYYRNAKAAILCFDLTDKSSFDRIRFWIGELQTHEEACKIYICATKKDIIDADPNTRDVNEKEAQALAKDVMAELYETSSKTGENINELFMAIAQYYLETVKTTEVKEDMIYLNEVKKRLPCSCKST</sequence>
<evidence type="ECO:0000256" key="15">
    <source>
        <dbReference type="ARBA" id="ARBA00022842"/>
    </source>
</evidence>
<dbReference type="GO" id="GO:0006914">
    <property type="term" value="P:autophagy"/>
    <property type="evidence" value="ECO:0007669"/>
    <property type="project" value="UniProtKB-KW"/>
</dbReference>
<dbReference type="InterPro" id="IPR005225">
    <property type="entry name" value="Small_GTP-bd"/>
</dbReference>
<evidence type="ECO:0000256" key="5">
    <source>
        <dbReference type="ARBA" id="ARBA00004635"/>
    </source>
</evidence>